<evidence type="ECO:0000256" key="25">
    <source>
        <dbReference type="PROSITE-ProRule" id="PRU00076"/>
    </source>
</evidence>
<dbReference type="Pfam" id="PF14670">
    <property type="entry name" value="FXa_inhibition"/>
    <property type="match status" value="1"/>
</dbReference>
<evidence type="ECO:0000256" key="10">
    <source>
        <dbReference type="ARBA" id="ARBA00022583"/>
    </source>
</evidence>
<feature type="disulfide bond" evidence="26">
    <location>
        <begin position="33"/>
        <end position="51"/>
    </location>
</feature>
<dbReference type="PROSITE" id="PS01209">
    <property type="entry name" value="LDLRA_1"/>
    <property type="match status" value="4"/>
</dbReference>
<dbReference type="InterPro" id="IPR000033">
    <property type="entry name" value="LDLR_classB_rpt"/>
</dbReference>
<feature type="disulfide bond" evidence="26">
    <location>
        <begin position="201"/>
        <end position="219"/>
    </location>
</feature>
<keyword evidence="11 29" id="KW-0812">Transmembrane</keyword>
<dbReference type="Proteomes" id="UP000694620">
    <property type="component" value="Chromosome 17"/>
</dbReference>
<dbReference type="PROSITE" id="PS00010">
    <property type="entry name" value="ASX_HYDROXYL"/>
    <property type="match status" value="2"/>
</dbReference>
<dbReference type="GO" id="GO:0006898">
    <property type="term" value="P:receptor-mediated endocytosis"/>
    <property type="evidence" value="ECO:0007669"/>
    <property type="project" value="TreeGrafter"/>
</dbReference>
<dbReference type="PROSITE" id="PS01187">
    <property type="entry name" value="EGF_CA"/>
    <property type="match status" value="1"/>
</dbReference>
<evidence type="ECO:0000259" key="31">
    <source>
        <dbReference type="PROSITE" id="PS50026"/>
    </source>
</evidence>
<evidence type="ECO:0000256" key="14">
    <source>
        <dbReference type="ARBA" id="ARBA00022737"/>
    </source>
</evidence>
<keyword evidence="10" id="KW-0254">Endocytosis</keyword>
<dbReference type="InterPro" id="IPR051221">
    <property type="entry name" value="LDLR-related"/>
</dbReference>
<evidence type="ECO:0000256" key="6">
    <source>
        <dbReference type="ARBA" id="ARBA00022475"/>
    </source>
</evidence>
<comment type="subcellular location">
    <subcellularLocation>
        <location evidence="1">Cell membrane</location>
        <topology evidence="1">Single-pass type I membrane protein</topology>
    </subcellularLocation>
    <subcellularLocation>
        <location evidence="2">Membrane</location>
        <location evidence="2">Clathrin-coated pit</location>
    </subcellularLocation>
    <subcellularLocation>
        <location evidence="3">Secreted</location>
    </subcellularLocation>
</comment>
<keyword evidence="5" id="KW-0813">Transport</keyword>
<feature type="disulfide bond" evidence="26">
    <location>
        <begin position="127"/>
        <end position="142"/>
    </location>
</feature>
<evidence type="ECO:0000313" key="32">
    <source>
        <dbReference type="Ensembl" id="ENSECRP00000033011.1"/>
    </source>
</evidence>
<keyword evidence="14" id="KW-0677">Repeat</keyword>
<evidence type="ECO:0000256" key="2">
    <source>
        <dbReference type="ARBA" id="ARBA00004600"/>
    </source>
</evidence>
<dbReference type="GO" id="GO:0016324">
    <property type="term" value="C:apical plasma membrane"/>
    <property type="evidence" value="ECO:0007669"/>
    <property type="project" value="TreeGrafter"/>
</dbReference>
<proteinExistence type="inferred from homology"/>
<feature type="repeat" description="LDL-receptor class B" evidence="27">
    <location>
        <begin position="436"/>
        <end position="482"/>
    </location>
</feature>
<keyword evidence="7" id="KW-0964">Secreted</keyword>
<feature type="disulfide bond" evidence="26">
    <location>
        <begin position="213"/>
        <end position="228"/>
    </location>
</feature>
<feature type="disulfide bond" evidence="26">
    <location>
        <begin position="233"/>
        <end position="245"/>
    </location>
</feature>
<dbReference type="AlphaFoldDB" id="A0A8C4TN97"/>
<gene>
    <name evidence="32" type="primary">LDLR</name>
</gene>
<feature type="disulfide bond" evidence="26">
    <location>
        <begin position="252"/>
        <end position="267"/>
    </location>
</feature>
<dbReference type="PROSITE" id="PS50026">
    <property type="entry name" value="EGF_3"/>
    <property type="match status" value="2"/>
</dbReference>
<keyword evidence="8 25" id="KW-0245">EGF-like domain</keyword>
<evidence type="ECO:0000256" key="12">
    <source>
        <dbReference type="ARBA" id="ARBA00022710"/>
    </source>
</evidence>
<comment type="caution">
    <text evidence="25">Lacks conserved residue(s) required for the propagation of feature annotation.</text>
</comment>
<dbReference type="GO" id="GO:0005509">
    <property type="term" value="F:calcium ion binding"/>
    <property type="evidence" value="ECO:0007669"/>
    <property type="project" value="InterPro"/>
</dbReference>
<feature type="region of interest" description="Disordered" evidence="28">
    <location>
        <begin position="710"/>
        <end position="754"/>
    </location>
</feature>
<feature type="domain" description="EGF-like" evidence="31">
    <location>
        <begin position="351"/>
        <end position="390"/>
    </location>
</feature>
<feature type="compositionally biased region" description="Low complexity" evidence="28">
    <location>
        <begin position="721"/>
        <end position="746"/>
    </location>
</feature>
<feature type="disulfide bond" evidence="26">
    <location>
        <begin position="240"/>
        <end position="258"/>
    </location>
</feature>
<dbReference type="InterPro" id="IPR001881">
    <property type="entry name" value="EGF-like_Ca-bd_dom"/>
</dbReference>
<feature type="disulfide bond" evidence="26">
    <location>
        <begin position="26"/>
        <end position="38"/>
    </location>
</feature>
<evidence type="ECO:0000256" key="21">
    <source>
        <dbReference type="ARBA" id="ARBA00023170"/>
    </source>
</evidence>
<sequence>MITTLRALLWLATVCLVTDSALSSTCAQNYFQCANERCVPYRWICDGTDDCSDGSDELYSSCQLKTCSPSEFSCGGAMNQCVPREWHCDSKVDCENGADELNCPLKNCTDDEFRCRSGKCISVQFVCDEEKDCDDGSDEDSCPTPTCGPNMFQCNNSACIPLLWACDGDPECLDQSDEWPQNCPGRKPSTSTHCSSLEFQCGSGECIHQKWLCDGTNDCRDHSDEANCEKPTCRPDEFQCNDGTCIHGSRQCDREYDCKDLSDEMGCVNVTLCEGPGKFRCKSGECINMAQVCDKQRDCRDWSDEPLKECETNECLYNNGGCSHTCNDLKVGFECLCPSGFQLADKKRCQDIDECQNPDTCSQICVNLEGGYKCECREGYHLDPVNKSCRVMGTVAYLFFTNHHEVRKITLDRSEYTRLIPRLKNVVALDMEIPANKIYWADLSQKKIYSTHMEKADNSSHHATVIGNDIAAPDGIAVDWVHRNLYWTDSDLSTISVATTDGTRRKTLFRSGLAKPRDIVVDPVNGFMYWTDWGTPAKIEKAGLNGVDRIPLVTDTIEWPNGITLDLESKRLYWVDSKLHTISSIDVHGGNRKTVVASEDKLAHPFSLTVFEDKVFWTDVENEAIFSANRLTGEDIMVVVENVASPQDIILYHNVKQPTGVNWCANNNGGCEYLCLPAPQITLHSPKYTCACPDHLVLAADMRRCVPADEVPLGTPKSGGRPITTTRSPPPRRTSVVPKTTTPSAPQVDRTARPTHQEAITLSQHTLGDVKADANPQKSSSPTALYIVLPIVILCLIGFGGVLLWRNWRLKNTNSINFDNPVYQKTTEDEIHICRSHDGYSYPSVSRVNVPTSWGGLCLCVRGLISGSLLCFTAADGEPR</sequence>
<dbReference type="FunFam" id="4.10.400.10:FF:000124">
    <property type="entry name" value="Low density lipoprotein receptor"/>
    <property type="match status" value="1"/>
</dbReference>
<evidence type="ECO:0000256" key="29">
    <source>
        <dbReference type="SAM" id="Phobius"/>
    </source>
</evidence>
<evidence type="ECO:0000256" key="1">
    <source>
        <dbReference type="ARBA" id="ARBA00004251"/>
    </source>
</evidence>
<dbReference type="InterPro" id="IPR000742">
    <property type="entry name" value="EGF"/>
</dbReference>
<dbReference type="SUPFAM" id="SSF57424">
    <property type="entry name" value="LDL receptor-like module"/>
    <property type="match status" value="6"/>
</dbReference>
<dbReference type="GO" id="GO:0005905">
    <property type="term" value="C:clathrin-coated pit"/>
    <property type="evidence" value="ECO:0007669"/>
    <property type="project" value="UniProtKB-SubCell"/>
</dbReference>
<evidence type="ECO:0000256" key="30">
    <source>
        <dbReference type="SAM" id="SignalP"/>
    </source>
</evidence>
<feature type="repeat" description="LDL-receptor class B" evidence="27">
    <location>
        <begin position="570"/>
        <end position="614"/>
    </location>
</feature>
<evidence type="ECO:0000256" key="11">
    <source>
        <dbReference type="ARBA" id="ARBA00022692"/>
    </source>
</evidence>
<keyword evidence="15 29" id="KW-1133">Transmembrane helix</keyword>
<dbReference type="PROSITE" id="PS01186">
    <property type="entry name" value="EGF_2"/>
    <property type="match status" value="2"/>
</dbReference>
<dbReference type="PROSITE" id="PS51120">
    <property type="entry name" value="LDLRB"/>
    <property type="match status" value="4"/>
</dbReference>
<keyword evidence="12" id="KW-0427">LDL</keyword>
<evidence type="ECO:0000256" key="27">
    <source>
        <dbReference type="PROSITE-ProRule" id="PRU00461"/>
    </source>
</evidence>
<evidence type="ECO:0000256" key="3">
    <source>
        <dbReference type="ARBA" id="ARBA00004613"/>
    </source>
</evidence>
<dbReference type="Pfam" id="PF00058">
    <property type="entry name" value="Ldl_recept_b"/>
    <property type="match status" value="5"/>
</dbReference>
<dbReference type="InterPro" id="IPR000152">
    <property type="entry name" value="EGF-type_Asp/Asn_hydroxyl_site"/>
</dbReference>
<dbReference type="FunFam" id="2.10.25.10:FF:000009">
    <property type="entry name" value="Low-density lipoprotein receptor isoform 1"/>
    <property type="match status" value="1"/>
</dbReference>
<keyword evidence="24" id="KW-0753">Steroid metabolism</keyword>
<reference evidence="32" key="3">
    <citation type="submission" date="2025-09" db="UniProtKB">
        <authorList>
            <consortium name="Ensembl"/>
        </authorList>
    </citation>
    <scope>IDENTIFICATION</scope>
</reference>
<keyword evidence="23" id="KW-0325">Glycoprotein</keyword>
<evidence type="ECO:0000313" key="33">
    <source>
        <dbReference type="Proteomes" id="UP000694620"/>
    </source>
</evidence>
<dbReference type="Gene3D" id="2.120.10.30">
    <property type="entry name" value="TolB, C-terminal domain"/>
    <property type="match status" value="1"/>
</dbReference>
<reference evidence="32" key="2">
    <citation type="submission" date="2025-08" db="UniProtKB">
        <authorList>
            <consortium name="Ensembl"/>
        </authorList>
    </citation>
    <scope>IDENTIFICATION</scope>
</reference>
<feature type="disulfide bond" evidence="26">
    <location>
        <begin position="194"/>
        <end position="206"/>
    </location>
</feature>
<dbReference type="SUPFAM" id="SSF57184">
    <property type="entry name" value="Growth factor receptor domain"/>
    <property type="match status" value="1"/>
</dbReference>
<evidence type="ECO:0000256" key="5">
    <source>
        <dbReference type="ARBA" id="ARBA00022448"/>
    </source>
</evidence>
<evidence type="ECO:0000256" key="24">
    <source>
        <dbReference type="ARBA" id="ARBA00023221"/>
    </source>
</evidence>
<evidence type="ECO:0000256" key="8">
    <source>
        <dbReference type="ARBA" id="ARBA00022536"/>
    </source>
</evidence>
<keyword evidence="20" id="KW-1207">Sterol metabolism</keyword>
<dbReference type="InterPro" id="IPR023415">
    <property type="entry name" value="LDLR_class-A_CS"/>
</dbReference>
<protein>
    <submittedName>
        <fullName evidence="32">Low density lipoprotein receptor</fullName>
    </submittedName>
</protein>
<accession>A0A8C4TN97</accession>
<evidence type="ECO:0000256" key="26">
    <source>
        <dbReference type="PROSITE-ProRule" id="PRU00124"/>
    </source>
</evidence>
<dbReference type="InterPro" id="IPR036055">
    <property type="entry name" value="LDL_receptor-like_sf"/>
</dbReference>
<dbReference type="SUPFAM" id="SSF63825">
    <property type="entry name" value="YWTD domain"/>
    <property type="match status" value="1"/>
</dbReference>
<keyword evidence="33" id="KW-1185">Reference proteome</keyword>
<dbReference type="Gene3D" id="2.10.25.10">
    <property type="entry name" value="Laminin"/>
    <property type="match status" value="3"/>
</dbReference>
<keyword evidence="16" id="KW-0445">Lipid transport</keyword>
<dbReference type="FunFam" id="2.10.25.10:FF:000052">
    <property type="entry name" value="low-density lipoprotein receptor isoform X1"/>
    <property type="match status" value="1"/>
</dbReference>
<feature type="disulfide bond" evidence="26">
    <location>
        <begin position="88"/>
        <end position="103"/>
    </location>
</feature>
<dbReference type="CDD" id="cd00054">
    <property type="entry name" value="EGF_CA"/>
    <property type="match status" value="1"/>
</dbReference>
<keyword evidence="18 29" id="KW-0472">Membrane</keyword>
<comment type="similarity">
    <text evidence="4">Belongs to the LDLR family.</text>
</comment>
<reference evidence="32" key="1">
    <citation type="submission" date="2021-06" db="EMBL/GenBank/DDBJ databases">
        <authorList>
            <consortium name="Wellcome Sanger Institute Data Sharing"/>
        </authorList>
    </citation>
    <scope>NUCLEOTIDE SEQUENCE [LARGE SCALE GENOMIC DNA]</scope>
</reference>
<evidence type="ECO:0000256" key="4">
    <source>
        <dbReference type="ARBA" id="ARBA00009939"/>
    </source>
</evidence>
<feature type="transmembrane region" description="Helical" evidence="29">
    <location>
        <begin position="784"/>
        <end position="805"/>
    </location>
</feature>
<evidence type="ECO:0000256" key="9">
    <source>
        <dbReference type="ARBA" id="ARBA00022548"/>
    </source>
</evidence>
<evidence type="ECO:0000256" key="17">
    <source>
        <dbReference type="ARBA" id="ARBA00023098"/>
    </source>
</evidence>
<dbReference type="Pfam" id="PF00057">
    <property type="entry name" value="Ldl_recept_a"/>
    <property type="match status" value="7"/>
</dbReference>
<keyword evidence="6" id="KW-1003">Cell membrane</keyword>
<keyword evidence="13 30" id="KW-0732">Signal</keyword>
<name>A0A8C4TN97_ERPCA</name>
<dbReference type="GO" id="GO:0006869">
    <property type="term" value="P:lipid transport"/>
    <property type="evidence" value="ECO:0007669"/>
    <property type="project" value="UniProtKB-KW"/>
</dbReference>
<dbReference type="InterPro" id="IPR009030">
    <property type="entry name" value="Growth_fac_rcpt_cys_sf"/>
</dbReference>
<organism evidence="32 33">
    <name type="scientific">Erpetoichthys calabaricus</name>
    <name type="common">Rope fish</name>
    <name type="synonym">Calamoichthys calabaricus</name>
    <dbReference type="NCBI Taxonomy" id="27687"/>
    <lineage>
        <taxon>Eukaryota</taxon>
        <taxon>Metazoa</taxon>
        <taxon>Chordata</taxon>
        <taxon>Craniata</taxon>
        <taxon>Vertebrata</taxon>
        <taxon>Euteleostomi</taxon>
        <taxon>Actinopterygii</taxon>
        <taxon>Polypteriformes</taxon>
        <taxon>Polypteridae</taxon>
        <taxon>Erpetoichthys</taxon>
    </lineage>
</organism>
<dbReference type="GeneTree" id="ENSGT00940000161046"/>
<dbReference type="FunFam" id="4.10.400.10:FF:000113">
    <property type="entry name" value="Low-density lipoprotein receptor-related protein 8"/>
    <property type="match status" value="2"/>
</dbReference>
<dbReference type="FunFam" id="2.120.10.30:FF:000002">
    <property type="entry name" value="low-density lipoprotein receptor isoform X1"/>
    <property type="match status" value="1"/>
</dbReference>
<dbReference type="CDD" id="cd00112">
    <property type="entry name" value="LDLa"/>
    <property type="match status" value="7"/>
</dbReference>
<keyword evidence="17" id="KW-0443">Lipid metabolism</keyword>
<keyword evidence="19 25" id="KW-1015">Disulfide bond</keyword>
<dbReference type="InterPro" id="IPR018097">
    <property type="entry name" value="EGF_Ca-bd_CS"/>
</dbReference>
<feature type="disulfide bond" evidence="26">
    <location>
        <begin position="147"/>
        <end position="159"/>
    </location>
</feature>
<feature type="repeat" description="LDL-receptor class B" evidence="27">
    <location>
        <begin position="526"/>
        <end position="569"/>
    </location>
</feature>
<dbReference type="Pfam" id="PF12662">
    <property type="entry name" value="cEGF"/>
    <property type="match status" value="1"/>
</dbReference>
<keyword evidence="22" id="KW-0168">Coated pit</keyword>
<dbReference type="GO" id="GO:0008203">
    <property type="term" value="P:cholesterol metabolic process"/>
    <property type="evidence" value="ECO:0007669"/>
    <property type="project" value="UniProtKB-KW"/>
</dbReference>
<feature type="repeat" description="LDL-receptor class B" evidence="27">
    <location>
        <begin position="483"/>
        <end position="525"/>
    </location>
</feature>
<dbReference type="SMART" id="SM00135">
    <property type="entry name" value="LY"/>
    <property type="match status" value="5"/>
</dbReference>
<feature type="chain" id="PRO_5034027602" evidence="30">
    <location>
        <begin position="24"/>
        <end position="880"/>
    </location>
</feature>
<dbReference type="InterPro" id="IPR026823">
    <property type="entry name" value="cEGF"/>
</dbReference>
<feature type="disulfide bond" evidence="26">
    <location>
        <begin position="108"/>
        <end position="120"/>
    </location>
</feature>
<dbReference type="PANTHER" id="PTHR22722">
    <property type="entry name" value="LOW-DENSITY LIPOPROTEIN RECEPTOR-RELATED PROTEIN 2-RELATED"/>
    <property type="match status" value="1"/>
</dbReference>
<feature type="signal peptide" evidence="30">
    <location>
        <begin position="1"/>
        <end position="23"/>
    </location>
</feature>
<dbReference type="FunFam" id="4.10.400.10:FF:000030">
    <property type="entry name" value="Sortilin related receptor 1"/>
    <property type="match status" value="1"/>
</dbReference>
<evidence type="ECO:0000256" key="15">
    <source>
        <dbReference type="ARBA" id="ARBA00022989"/>
    </source>
</evidence>
<evidence type="ECO:0000256" key="13">
    <source>
        <dbReference type="ARBA" id="ARBA00022729"/>
    </source>
</evidence>
<evidence type="ECO:0000256" key="22">
    <source>
        <dbReference type="ARBA" id="ARBA00023176"/>
    </source>
</evidence>
<dbReference type="Gene3D" id="4.10.400.10">
    <property type="entry name" value="Low-density Lipoprotein Receptor"/>
    <property type="match status" value="7"/>
</dbReference>
<dbReference type="FunFam" id="4.10.400.10:FF:000072">
    <property type="entry name" value="Low density lipoprotein receptor"/>
    <property type="match status" value="1"/>
</dbReference>
<evidence type="ECO:0000256" key="16">
    <source>
        <dbReference type="ARBA" id="ARBA00023055"/>
    </source>
</evidence>
<evidence type="ECO:0000256" key="18">
    <source>
        <dbReference type="ARBA" id="ARBA00023136"/>
    </source>
</evidence>
<dbReference type="SMART" id="SM00192">
    <property type="entry name" value="LDLa"/>
    <property type="match status" value="7"/>
</dbReference>
<dbReference type="FunFam" id="4.10.400.10:FF:000116">
    <property type="entry name" value="Low-density lipoprotein receptor"/>
    <property type="match status" value="1"/>
</dbReference>
<evidence type="ECO:0000256" key="23">
    <source>
        <dbReference type="ARBA" id="ARBA00023180"/>
    </source>
</evidence>
<dbReference type="InterPro" id="IPR002172">
    <property type="entry name" value="LDrepeatLR_classA_rpt"/>
</dbReference>
<keyword evidence="21" id="KW-0675">Receptor</keyword>
<dbReference type="GO" id="GO:0043235">
    <property type="term" value="C:receptor complex"/>
    <property type="evidence" value="ECO:0007669"/>
    <property type="project" value="TreeGrafter"/>
</dbReference>
<dbReference type="SMART" id="SM00181">
    <property type="entry name" value="EGF"/>
    <property type="match status" value="3"/>
</dbReference>
<evidence type="ECO:0000256" key="19">
    <source>
        <dbReference type="ARBA" id="ARBA00023157"/>
    </source>
</evidence>
<feature type="disulfide bond" evidence="25">
    <location>
        <begin position="355"/>
        <end position="365"/>
    </location>
</feature>
<evidence type="ECO:0000256" key="28">
    <source>
        <dbReference type="SAM" id="MobiDB-lite"/>
    </source>
</evidence>
<feature type="disulfide bond" evidence="26">
    <location>
        <begin position="115"/>
        <end position="133"/>
    </location>
</feature>
<feature type="domain" description="EGF-like" evidence="31">
    <location>
        <begin position="311"/>
        <end position="350"/>
    </location>
</feature>
<feature type="disulfide bond" evidence="26">
    <location>
        <begin position="154"/>
        <end position="172"/>
    </location>
</feature>
<keyword evidence="9" id="KW-0153">Cholesterol metabolism</keyword>
<dbReference type="PRINTS" id="PR00261">
    <property type="entry name" value="LDLRECEPTOR"/>
</dbReference>
<dbReference type="GO" id="GO:0034362">
    <property type="term" value="C:low-density lipoprotein particle"/>
    <property type="evidence" value="ECO:0007669"/>
    <property type="project" value="UniProtKB-KW"/>
</dbReference>
<dbReference type="InterPro" id="IPR011042">
    <property type="entry name" value="6-blade_b-propeller_TolB-like"/>
</dbReference>
<dbReference type="SMART" id="SM00179">
    <property type="entry name" value="EGF_CA"/>
    <property type="match status" value="2"/>
</dbReference>
<evidence type="ECO:0000256" key="7">
    <source>
        <dbReference type="ARBA" id="ARBA00022525"/>
    </source>
</evidence>
<dbReference type="GO" id="GO:0042562">
    <property type="term" value="F:hormone binding"/>
    <property type="evidence" value="ECO:0007669"/>
    <property type="project" value="TreeGrafter"/>
</dbReference>
<dbReference type="PROSITE" id="PS50068">
    <property type="entry name" value="LDLRA_2"/>
    <property type="match status" value="7"/>
</dbReference>
<dbReference type="PANTHER" id="PTHR22722:SF15">
    <property type="entry name" value="LOW-DENSITY LIPOPROTEIN RECEPTOR-RELATED"/>
    <property type="match status" value="1"/>
</dbReference>
<feature type="disulfide bond" evidence="26">
    <location>
        <begin position="281"/>
        <end position="299"/>
    </location>
</feature>
<evidence type="ECO:0000256" key="20">
    <source>
        <dbReference type="ARBA" id="ARBA00023166"/>
    </source>
</evidence>
<dbReference type="Ensembl" id="ENSECRT00000033735.1">
    <property type="protein sequence ID" value="ENSECRP00000033011.1"/>
    <property type="gene ID" value="ENSECRG00000022353.1"/>
</dbReference>